<evidence type="ECO:0000256" key="1">
    <source>
        <dbReference type="ARBA" id="ARBA00022801"/>
    </source>
</evidence>
<dbReference type="RefSeq" id="WP_085826551.1">
    <property type="nucleotide sequence ID" value="NZ_FWFJ01000012.1"/>
</dbReference>
<dbReference type="PANTHER" id="PTHR30337:SF7">
    <property type="entry name" value="PHOSPHOESTERASE"/>
    <property type="match status" value="1"/>
</dbReference>
<evidence type="ECO:0000259" key="2">
    <source>
        <dbReference type="Pfam" id="PF00149"/>
    </source>
</evidence>
<dbReference type="InterPro" id="IPR050535">
    <property type="entry name" value="DNA_Repair-Maintenance_Comp"/>
</dbReference>
<reference evidence="4" key="1">
    <citation type="submission" date="2017-03" db="EMBL/GenBank/DDBJ databases">
        <authorList>
            <person name="Rodrigo-Torres L."/>
            <person name="Arahal R.D."/>
            <person name="Lucena T."/>
        </authorList>
    </citation>
    <scope>NUCLEOTIDE SEQUENCE [LARGE SCALE GENOMIC DNA]</scope>
    <source>
        <strain evidence="4">CECT 8370</strain>
    </source>
</reference>
<dbReference type="InterPro" id="IPR041796">
    <property type="entry name" value="Mre11_N"/>
</dbReference>
<protein>
    <submittedName>
        <fullName evidence="3">Putative metallophosphoesterase YhaO</fullName>
    </submittedName>
</protein>
<evidence type="ECO:0000313" key="3">
    <source>
        <dbReference type="EMBL" id="SLN39031.1"/>
    </source>
</evidence>
<dbReference type="Pfam" id="PF00149">
    <property type="entry name" value="Metallophos"/>
    <property type="match status" value="1"/>
</dbReference>
<dbReference type="PANTHER" id="PTHR30337">
    <property type="entry name" value="COMPONENT OF ATP-DEPENDENT DSDNA EXONUCLEASE"/>
    <property type="match status" value="1"/>
</dbReference>
<dbReference type="CDD" id="cd00840">
    <property type="entry name" value="MPP_Mre11_N"/>
    <property type="match status" value="1"/>
</dbReference>
<dbReference type="OrthoDB" id="9773856at2"/>
<dbReference type="GO" id="GO:0016787">
    <property type="term" value="F:hydrolase activity"/>
    <property type="evidence" value="ECO:0007669"/>
    <property type="project" value="UniProtKB-KW"/>
</dbReference>
<keyword evidence="4" id="KW-1185">Reference proteome</keyword>
<dbReference type="Proteomes" id="UP000194012">
    <property type="component" value="Unassembled WGS sequence"/>
</dbReference>
<sequence>MRLLVSADIHLGSPIRSVALRNPDLGDRLKQASRDTFSKIIDLAISEQVDALVLAGDIFDNGYPDLKSRAFLIAQLSRASEAGVPTVLIRGNHDALLDHRAHGDLGPNIHLLHKGAPTVEIGDAAFHGLSFDAAHVAKSFLPDYPRPAPGKRNVGLMHTSLDGAPGHDPYAPCTERELMAHGFDLWCLGHIHAPFERVDGPVLAVMPGIPQPRHFGERNGGTVTLVSLGEGAPEFERRVIGHLGFSECSLDLSTCSDQQEVLRSLRDVLLSAQVPGRGMAVRLHVTSDRHGMELVTELAAEVLDSIDGVSLDKVKCAPPPRKLGAETEDLVRLMQDELVEDGFRQAALQQLEELRLALPSEIMDELDEDGLDALLEEAIAEVSLTLHAGTS</sequence>
<proteinExistence type="predicted"/>
<dbReference type="AlphaFoldDB" id="A0A1X6Z2J4"/>
<evidence type="ECO:0000313" key="4">
    <source>
        <dbReference type="Proteomes" id="UP000194012"/>
    </source>
</evidence>
<keyword evidence="1" id="KW-0378">Hydrolase</keyword>
<dbReference type="InterPro" id="IPR004843">
    <property type="entry name" value="Calcineurin-like_PHP"/>
</dbReference>
<gene>
    <name evidence="3" type="primary">yhaO</name>
    <name evidence="3" type="ORF">ROG8370_01605</name>
</gene>
<accession>A0A1X6Z2J4</accession>
<dbReference type="EMBL" id="FWFJ01000012">
    <property type="protein sequence ID" value="SLN39031.1"/>
    <property type="molecule type" value="Genomic_DNA"/>
</dbReference>
<dbReference type="InterPro" id="IPR029052">
    <property type="entry name" value="Metallo-depent_PP-like"/>
</dbReference>
<organism evidence="3 4">
    <name type="scientific">Roseovarius gaetbuli</name>
    <dbReference type="NCBI Taxonomy" id="1356575"/>
    <lineage>
        <taxon>Bacteria</taxon>
        <taxon>Pseudomonadati</taxon>
        <taxon>Pseudomonadota</taxon>
        <taxon>Alphaproteobacteria</taxon>
        <taxon>Rhodobacterales</taxon>
        <taxon>Roseobacteraceae</taxon>
        <taxon>Roseovarius</taxon>
    </lineage>
</organism>
<dbReference type="Gene3D" id="3.60.21.10">
    <property type="match status" value="1"/>
</dbReference>
<name>A0A1X6Z2J4_9RHOB</name>
<dbReference type="SUPFAM" id="SSF56300">
    <property type="entry name" value="Metallo-dependent phosphatases"/>
    <property type="match status" value="1"/>
</dbReference>
<feature type="domain" description="Calcineurin-like phosphoesterase" evidence="2">
    <location>
        <begin position="1"/>
        <end position="194"/>
    </location>
</feature>